<dbReference type="SUPFAM" id="SSF48452">
    <property type="entry name" value="TPR-like"/>
    <property type="match status" value="2"/>
</dbReference>
<dbReference type="Pfam" id="PF25873">
    <property type="entry name" value="WHD_MalT"/>
    <property type="match status" value="1"/>
</dbReference>
<dbReference type="Gene3D" id="1.25.40.10">
    <property type="entry name" value="Tetratricopeptide repeat domain"/>
    <property type="match status" value="2"/>
</dbReference>
<dbReference type="InterPro" id="IPR019734">
    <property type="entry name" value="TPR_rpt"/>
</dbReference>
<dbReference type="Gene3D" id="1.10.10.10">
    <property type="entry name" value="Winged helix-like DNA-binding domain superfamily/Winged helix DNA-binding domain"/>
    <property type="match status" value="1"/>
</dbReference>
<dbReference type="EMBL" id="CP158301">
    <property type="protein sequence ID" value="XBV87585.1"/>
    <property type="molecule type" value="Genomic_DNA"/>
</dbReference>
<dbReference type="KEGG" id="dsc:ABOD76_21975"/>
<reference evidence="2" key="1">
    <citation type="submission" date="2024-06" db="EMBL/GenBank/DDBJ databases">
        <title>Draft Genome Sequence of Deinococcus sonorensis Type Strain KR-87, a Biofilm Producing Representative of the Genus Deinococcus.</title>
        <authorList>
            <person name="Boren L.S."/>
            <person name="Grosso R.A."/>
            <person name="Hugenberg-Cox A.N."/>
            <person name="Hill J.T.E."/>
            <person name="Albert C.M."/>
            <person name="Tuohy J.M."/>
        </authorList>
    </citation>
    <scope>NUCLEOTIDE SEQUENCE</scope>
    <source>
        <strain evidence="2">KR-87</strain>
        <plasmid evidence="2">pDson05</plasmid>
    </source>
</reference>
<feature type="domain" description="Bacterial transcriptional activator" evidence="1">
    <location>
        <begin position="865"/>
        <end position="997"/>
    </location>
</feature>
<keyword evidence="2" id="KW-0614">Plasmid</keyword>
<dbReference type="PANTHER" id="PTHR35807">
    <property type="entry name" value="TRANSCRIPTIONAL REGULATOR REDD-RELATED"/>
    <property type="match status" value="1"/>
</dbReference>
<protein>
    <submittedName>
        <fullName evidence="2">BTAD domain-containing putative transcriptional regulator</fullName>
    </submittedName>
</protein>
<geneLocation type="plasmid" evidence="2">
    <name>pDson05</name>
</geneLocation>
<evidence type="ECO:0000259" key="1">
    <source>
        <dbReference type="SMART" id="SM01043"/>
    </source>
</evidence>
<sequence>MSFWSQVPKAVRHELIRLELLGRLADHEGQLTVLIAPGGYGKTTLLAQHARRFEGRAVWLTLGPDDADPLVLSQHLVGALRKVMPTLRLEAWEQLSHVGGSAEGLATALAHDLTRSTTNFEFILDGSDSLMSAAGRWLAQWMNSLTEGHRVLLAGRAEPPIGLAHRVARGDAQLIGLKDLAFSAMETAECLTRSGDGFDVEVIHARLEGWPVGVALVGSGASPQLTPADLLEDVLAHLPVSLQQALPEASVLDVWDEAQATQFGLALPDGWVQTVRQAGLPLMPLGGSYRPHQLLREVLDARLRRQHSRFQALHLRIGNQAEQSGHRLQALEHYRLAGAYEQALLLARDLADEYENRWEYQLVRRVLEVFPEQHLPPDLRRLLGHALLETGEGTRGEELLYRLRQARQNSPGLLRSLAVLASRAGQVDRLLQLVEEGLALAALPRDRRRFLLLKAHALRQADRFDEALLVAQEVAALAERAGDLVDYGAALGQLEQAYNALGRLPESEAALRQALDVYARLGMPGRMPQLLINLAGLLLKQGQHDAALVQLDSAASSAEQEQGTDLALLHETRGDVFLWRSQHALAVEHYRRAQELCDQLRISILSLRIAPKLCQAALPLGRLEVVDHALNTLNQAVRAGLPTAEANQKVCIGLLARHEQRWTAALEALAEARAFRADLGTAIGHRAVVYHAEACWRAGRFDRSGATALDHDLADAQPFHFLPEDAPLLEQLSRRCIDLQAPIVALNRLTSDAPSKLTTEVPAPPVLSLRTLGTLQVHVAGTAVHIPLRKSAEVLIWLALYGPSSRDQMIAALWDGSNERRHIEYFKVAVRHLRLALASPPSVTFNPLPYDAGQYRLSERFQLDLDVHIAAEALRSPSESSLRRALSVYAGPFLAASDAEWSASVRLESLEATVAVAFRLAELLEGTAPDEAAAIYHHLIAIDPLQEDAYVRLIRLCQERGDRASAKQVYLKYRRMLKEEWGRSPDQALAAAYDGAHAGLP</sequence>
<dbReference type="SMART" id="SM00028">
    <property type="entry name" value="TPR"/>
    <property type="match status" value="5"/>
</dbReference>
<dbReference type="InterPro" id="IPR051677">
    <property type="entry name" value="AfsR-DnrI-RedD_regulator"/>
</dbReference>
<dbReference type="AlphaFoldDB" id="A0AAU7UHP9"/>
<dbReference type="InterPro" id="IPR059106">
    <property type="entry name" value="WHD_MalT"/>
</dbReference>
<dbReference type="InterPro" id="IPR036388">
    <property type="entry name" value="WH-like_DNA-bd_sf"/>
</dbReference>
<name>A0AAU7UHP9_9DEIO</name>
<organism evidence="2">
    <name type="scientific">Deinococcus sonorensis KR-87</name>
    <dbReference type="NCBI Taxonomy" id="694439"/>
    <lineage>
        <taxon>Bacteria</taxon>
        <taxon>Thermotogati</taxon>
        <taxon>Deinococcota</taxon>
        <taxon>Deinococci</taxon>
        <taxon>Deinococcales</taxon>
        <taxon>Deinococcaceae</taxon>
        <taxon>Deinococcus</taxon>
    </lineage>
</organism>
<dbReference type="InterPro" id="IPR011990">
    <property type="entry name" value="TPR-like_helical_dom_sf"/>
</dbReference>
<dbReference type="Pfam" id="PF03704">
    <property type="entry name" value="BTAD"/>
    <property type="match status" value="1"/>
</dbReference>
<gene>
    <name evidence="2" type="ORF">ABOD76_21975</name>
</gene>
<dbReference type="RefSeq" id="WP_350245734.1">
    <property type="nucleotide sequence ID" value="NZ_CP158301.1"/>
</dbReference>
<dbReference type="SMART" id="SM01043">
    <property type="entry name" value="BTAD"/>
    <property type="match status" value="1"/>
</dbReference>
<proteinExistence type="predicted"/>
<dbReference type="InterPro" id="IPR027417">
    <property type="entry name" value="P-loop_NTPase"/>
</dbReference>
<dbReference type="Gene3D" id="3.40.50.300">
    <property type="entry name" value="P-loop containing nucleotide triphosphate hydrolases"/>
    <property type="match status" value="1"/>
</dbReference>
<evidence type="ECO:0000313" key="2">
    <source>
        <dbReference type="EMBL" id="XBV87585.1"/>
    </source>
</evidence>
<accession>A0AAU7UHP9</accession>
<dbReference type="InterPro" id="IPR005158">
    <property type="entry name" value="BTAD"/>
</dbReference>
<dbReference type="SUPFAM" id="SSF52540">
    <property type="entry name" value="P-loop containing nucleoside triphosphate hydrolases"/>
    <property type="match status" value="1"/>
</dbReference>